<dbReference type="EMBL" id="CM029046">
    <property type="protein sequence ID" value="KAG2593404.1"/>
    <property type="molecule type" value="Genomic_DNA"/>
</dbReference>
<organism evidence="3 4">
    <name type="scientific">Panicum virgatum</name>
    <name type="common">Blackwell switchgrass</name>
    <dbReference type="NCBI Taxonomy" id="38727"/>
    <lineage>
        <taxon>Eukaryota</taxon>
        <taxon>Viridiplantae</taxon>
        <taxon>Streptophyta</taxon>
        <taxon>Embryophyta</taxon>
        <taxon>Tracheophyta</taxon>
        <taxon>Spermatophyta</taxon>
        <taxon>Magnoliopsida</taxon>
        <taxon>Liliopsida</taxon>
        <taxon>Poales</taxon>
        <taxon>Poaceae</taxon>
        <taxon>PACMAD clade</taxon>
        <taxon>Panicoideae</taxon>
        <taxon>Panicodae</taxon>
        <taxon>Paniceae</taxon>
        <taxon>Panicinae</taxon>
        <taxon>Panicum</taxon>
        <taxon>Panicum sect. Hiantes</taxon>
    </lineage>
</organism>
<feature type="region of interest" description="Disordered" evidence="1">
    <location>
        <begin position="91"/>
        <end position="125"/>
    </location>
</feature>
<evidence type="ECO:0000259" key="2">
    <source>
        <dbReference type="Pfam" id="PF08729"/>
    </source>
</evidence>
<dbReference type="PANTHER" id="PTHR21669">
    <property type="entry name" value="CAPZ-INTERACTING PROTEIN AND RELATED PROTEINS"/>
    <property type="match status" value="1"/>
</dbReference>
<protein>
    <recommendedName>
        <fullName evidence="2">Hpc2-related domain-containing protein</fullName>
    </recommendedName>
</protein>
<dbReference type="Pfam" id="PF08729">
    <property type="entry name" value="HUN"/>
    <property type="match status" value="1"/>
</dbReference>
<gene>
    <name evidence="3" type="ORF">PVAP13_5NG170963</name>
</gene>
<evidence type="ECO:0000256" key="1">
    <source>
        <dbReference type="SAM" id="MobiDB-lite"/>
    </source>
</evidence>
<dbReference type="GO" id="GO:0005634">
    <property type="term" value="C:nucleus"/>
    <property type="evidence" value="ECO:0007669"/>
    <property type="project" value="TreeGrafter"/>
</dbReference>
<dbReference type="GO" id="GO:0006325">
    <property type="term" value="P:chromatin organization"/>
    <property type="evidence" value="ECO:0007669"/>
    <property type="project" value="TreeGrafter"/>
</dbReference>
<dbReference type="PANTHER" id="PTHR21669:SF28">
    <property type="entry name" value="YEMANUCLEIN"/>
    <property type="match status" value="1"/>
</dbReference>
<evidence type="ECO:0000313" key="4">
    <source>
        <dbReference type="Proteomes" id="UP000823388"/>
    </source>
</evidence>
<feature type="region of interest" description="Disordered" evidence="1">
    <location>
        <begin position="25"/>
        <end position="45"/>
    </location>
</feature>
<feature type="compositionally biased region" description="Low complexity" evidence="1">
    <location>
        <begin position="91"/>
        <end position="113"/>
    </location>
</feature>
<dbReference type="Proteomes" id="UP000823388">
    <property type="component" value="Chromosome 5N"/>
</dbReference>
<dbReference type="OrthoDB" id="68076at2759"/>
<feature type="region of interest" description="Disordered" evidence="1">
    <location>
        <begin position="687"/>
        <end position="772"/>
    </location>
</feature>
<dbReference type="InterPro" id="IPR014840">
    <property type="entry name" value="HRD"/>
</dbReference>
<feature type="compositionally biased region" description="Low complexity" evidence="1">
    <location>
        <begin position="25"/>
        <end position="37"/>
    </location>
</feature>
<feature type="compositionally biased region" description="Basic and acidic residues" evidence="1">
    <location>
        <begin position="735"/>
        <end position="746"/>
    </location>
</feature>
<comment type="caution">
    <text evidence="3">The sequence shown here is derived from an EMBL/GenBank/DDBJ whole genome shotgun (WGS) entry which is preliminary data.</text>
</comment>
<feature type="region of interest" description="Disordered" evidence="1">
    <location>
        <begin position="1"/>
        <end position="20"/>
    </location>
</feature>
<name>A0A8T0S713_PANVG</name>
<proteinExistence type="predicted"/>
<dbReference type="AlphaFoldDB" id="A0A8T0S713"/>
<feature type="region of interest" description="Disordered" evidence="1">
    <location>
        <begin position="256"/>
        <end position="289"/>
    </location>
</feature>
<evidence type="ECO:0000313" key="3">
    <source>
        <dbReference type="EMBL" id="KAG2593404.1"/>
    </source>
</evidence>
<sequence>MEDPVAAPSSSATAPAAAAARVPAATAAVPAAAAAPPALAPQQPPATAAAVPEAVAACRRQLFTVELRPGETTIVSWKKLLKEAGQAAPAPAPAVAAEPAFAAHAGPSGAAHPAENDPKDPTQPNRFNAVIEKIERLYMGKHSSDEEDLDDVPDDDQYDTEDSFIDDAELDEYFEVDNLKSKHDGYFVNKGKLEQIELGASANVAPKKRRRKDSASTYLETNQHAPVDYFNIGDVPGKSFGRGTVQSGKQLASSTVGSYGQYHEDNRVVKSKTSGPGGAPKRKSSDFSVAADATARAKISKDASLAPLELRDLEKHKAAALPVDYAHKSKTSETYDYAYSAYRDKGTSVQLDFQQRKASGVNQDPSNRIYRKEKYGTSEYPVMAMGTAVYSTQTVNPVVGREGSGTKPKGTRLERAIRDLQKIVAEYRPPTIDINEVDPNGQAAVKRRLPQEVKQKLAKVARLSANQGKIQEHELMDRLMGIVGHLVQRRTLKRNMKEMVESGLSAKLEKADRFQRIKMEINEMIKTRVAAKSKVNEQQDGSADDFQVANDERRALKGKSVMDAALEDRICDLYDLYVEGMDEDKGPQSRKLYVELAELWPQGYMDNVGIKDAICRSKDRKRLLYNQHKVRNEERMKRKRLAASAKLQEGYPGVMQSVVPQVAQPPITNPMIYPAPDYGQNQALKSYERVRETSSSAIPDDSNRNAGEMKKKKRKPEYDTVDTQANIPKAPLQHGNEKQKPSKPLDEANAGSQLTQTVLGLPTVLGHNQQPN</sequence>
<feature type="domain" description="Hpc2-related" evidence="2">
    <location>
        <begin position="146"/>
        <end position="194"/>
    </location>
</feature>
<accession>A0A8T0S713</accession>
<keyword evidence="4" id="KW-1185">Reference proteome</keyword>
<reference evidence="3" key="1">
    <citation type="submission" date="2020-05" db="EMBL/GenBank/DDBJ databases">
        <title>WGS assembly of Panicum virgatum.</title>
        <authorList>
            <person name="Lovell J.T."/>
            <person name="Jenkins J."/>
            <person name="Shu S."/>
            <person name="Juenger T.E."/>
            <person name="Schmutz J."/>
        </authorList>
    </citation>
    <scope>NUCLEOTIDE SEQUENCE</scope>
    <source>
        <strain evidence="3">AP13</strain>
    </source>
</reference>